<dbReference type="NCBIfam" id="TIGR01068">
    <property type="entry name" value="thioredoxin"/>
    <property type="match status" value="1"/>
</dbReference>
<reference evidence="12" key="2">
    <citation type="submission" date="2016-06" db="EMBL/GenBank/DDBJ databases">
        <authorList>
            <person name="Kjaerup R.B."/>
            <person name="Dalgaard T.S."/>
            <person name="Juul-Madsen H.R."/>
        </authorList>
    </citation>
    <scope>NUCLEOTIDE SEQUENCE [LARGE SCALE GENOMIC DNA]</scope>
    <source>
        <strain evidence="12">ATCC 49129</strain>
    </source>
</reference>
<dbReference type="InterPro" id="IPR036249">
    <property type="entry name" value="Thioredoxin-like_sf"/>
</dbReference>
<organism evidence="12 15">
    <name type="scientific">Ralstonia insidiosa</name>
    <dbReference type="NCBI Taxonomy" id="190721"/>
    <lineage>
        <taxon>Bacteria</taxon>
        <taxon>Pseudomonadati</taxon>
        <taxon>Pseudomonadota</taxon>
        <taxon>Betaproteobacteria</taxon>
        <taxon>Burkholderiales</taxon>
        <taxon>Burkholderiaceae</taxon>
        <taxon>Ralstonia</taxon>
    </lineage>
</organism>
<dbReference type="Proteomes" id="UP000078572">
    <property type="component" value="Chromosome 1"/>
</dbReference>
<dbReference type="CDD" id="cd02947">
    <property type="entry name" value="TRX_family"/>
    <property type="match status" value="1"/>
</dbReference>
<dbReference type="Proteomes" id="UP000077927">
    <property type="component" value="Chromosome 1"/>
</dbReference>
<dbReference type="PANTHER" id="PTHR45663">
    <property type="entry name" value="GEO12009P1"/>
    <property type="match status" value="1"/>
</dbReference>
<evidence type="ECO:0000256" key="9">
    <source>
        <dbReference type="PIRSR" id="PIRSR000077-4"/>
    </source>
</evidence>
<reference evidence="15" key="3">
    <citation type="submission" date="2016-06" db="EMBL/GenBank/DDBJ databases">
        <authorList>
            <person name="Xu Y."/>
            <person name="Nagy A."/>
            <person name="Yan X."/>
            <person name="Kim S.W."/>
            <person name="Haley B."/>
            <person name="Liu N.T."/>
            <person name="Nou X."/>
        </authorList>
    </citation>
    <scope>NUCLEOTIDE SEQUENCE [LARGE SCALE GENOMIC DNA]</scope>
    <source>
        <strain evidence="15">ATCC 49129</strain>
    </source>
</reference>
<evidence type="ECO:0000256" key="8">
    <source>
        <dbReference type="PIRSR" id="PIRSR000077-1"/>
    </source>
</evidence>
<dbReference type="GO" id="GO:0015035">
    <property type="term" value="F:protein-disulfide reductase activity"/>
    <property type="evidence" value="ECO:0007669"/>
    <property type="project" value="UniProtKB-UniRule"/>
</dbReference>
<keyword evidence="3" id="KW-0249">Electron transport</keyword>
<dbReference type="OrthoDB" id="9790390at2"/>
<dbReference type="EMBL" id="CP016022">
    <property type="protein sequence ID" value="ANJ72743.1"/>
    <property type="molecule type" value="Genomic_DNA"/>
</dbReference>
<evidence type="ECO:0000256" key="3">
    <source>
        <dbReference type="ARBA" id="ARBA00022982"/>
    </source>
</evidence>
<dbReference type="PIRSF" id="PIRSF000077">
    <property type="entry name" value="Thioredoxin"/>
    <property type="match status" value="1"/>
</dbReference>
<evidence type="ECO:0000313" key="13">
    <source>
        <dbReference type="EMBL" id="NMV36728.1"/>
    </source>
</evidence>
<dbReference type="InterPro" id="IPR017937">
    <property type="entry name" value="Thioredoxin_CS"/>
</dbReference>
<evidence type="ECO:0000313" key="12">
    <source>
        <dbReference type="EMBL" id="ANJ72743.1"/>
    </source>
</evidence>
<protein>
    <recommendedName>
        <fullName evidence="6 7">Thioredoxin</fullName>
    </recommendedName>
</protein>
<dbReference type="NCBIfam" id="NF006898">
    <property type="entry name" value="PRK09381.1"/>
    <property type="match status" value="1"/>
</dbReference>
<evidence type="ECO:0000256" key="2">
    <source>
        <dbReference type="ARBA" id="ARBA00022448"/>
    </source>
</evidence>
<evidence type="ECO:0000259" key="10">
    <source>
        <dbReference type="PROSITE" id="PS51352"/>
    </source>
</evidence>
<feature type="disulfide bond" description="Redox-active" evidence="9">
    <location>
        <begin position="33"/>
        <end position="36"/>
    </location>
</feature>
<dbReference type="RefSeq" id="WP_021194165.1">
    <property type="nucleotide sequence ID" value="NZ_CP012605.1"/>
</dbReference>
<reference evidence="11 14" key="1">
    <citation type="submission" date="2015-09" db="EMBL/GenBank/DDBJ databases">
        <authorList>
            <person name="Xu Y."/>
            <person name="Nagy A."/>
            <person name="Liu N.T."/>
            <person name="Nou X."/>
        </authorList>
    </citation>
    <scope>NUCLEOTIDE SEQUENCE [LARGE SCALE GENOMIC DNA]</scope>
    <source>
        <strain evidence="11 14">FC1138</strain>
    </source>
</reference>
<reference evidence="13 16" key="4">
    <citation type="submission" date="2020-04" db="EMBL/GenBank/DDBJ databases">
        <title>Ralstonia insidiosa genome sequencing and assembly.</title>
        <authorList>
            <person name="Martins R.C.R."/>
            <person name="Perdigao-Neto L.V."/>
            <person name="Levin A.S.S."/>
            <person name="Costa S.F."/>
        </authorList>
    </citation>
    <scope>NUCLEOTIDE SEQUENCE [LARGE SCALE GENOMIC DNA]</scope>
    <source>
        <strain evidence="13 16">5047</strain>
    </source>
</reference>
<dbReference type="PROSITE" id="PS00194">
    <property type="entry name" value="THIOREDOXIN_1"/>
    <property type="match status" value="1"/>
</dbReference>
<keyword evidence="2" id="KW-0813">Transport</keyword>
<dbReference type="PROSITE" id="PS51352">
    <property type="entry name" value="THIOREDOXIN_2"/>
    <property type="match status" value="1"/>
</dbReference>
<dbReference type="SUPFAM" id="SSF52833">
    <property type="entry name" value="Thioredoxin-like"/>
    <property type="match status" value="1"/>
</dbReference>
<evidence type="ECO:0000256" key="1">
    <source>
        <dbReference type="ARBA" id="ARBA00008987"/>
    </source>
</evidence>
<evidence type="ECO:0000313" key="11">
    <source>
        <dbReference type="EMBL" id="ANH73285.1"/>
    </source>
</evidence>
<dbReference type="FunFam" id="3.40.30.10:FF:000001">
    <property type="entry name" value="Thioredoxin"/>
    <property type="match status" value="1"/>
</dbReference>
<feature type="site" description="Contributes to redox potential value" evidence="8">
    <location>
        <position position="35"/>
    </location>
</feature>
<dbReference type="GO" id="GO:0045454">
    <property type="term" value="P:cell redox homeostasis"/>
    <property type="evidence" value="ECO:0007669"/>
    <property type="project" value="TreeGrafter"/>
</dbReference>
<gene>
    <name evidence="13" type="primary">trxA</name>
    <name evidence="12" type="ORF">A9Y76_09800</name>
    <name evidence="11" type="ORF">ACS15_2178</name>
    <name evidence="13" type="ORF">HGR00_02240</name>
</gene>
<keyword evidence="4 9" id="KW-1015">Disulfide bond</keyword>
<accession>A0A191ZXC6</accession>
<dbReference type="STRING" id="190721.ACS15_2178"/>
<evidence type="ECO:0000256" key="6">
    <source>
        <dbReference type="NCBIfam" id="TIGR01068"/>
    </source>
</evidence>
<feature type="site" description="Contributes to redox potential value" evidence="8">
    <location>
        <position position="34"/>
    </location>
</feature>
<evidence type="ECO:0000313" key="15">
    <source>
        <dbReference type="Proteomes" id="UP000078572"/>
    </source>
</evidence>
<dbReference type="EMBL" id="CP012605">
    <property type="protein sequence ID" value="ANH73285.1"/>
    <property type="molecule type" value="Genomic_DNA"/>
</dbReference>
<sequence length="108" mass="11814">MSEQIKYVSDASFEADVLKSDKPVLVDFWAEWCGPCKMIAPILDEVSKDYSEKVQIAKINVDENQGVPAKFGIRGIPTLILFKNGAVAAQKVGALSKSQLTAFLDSHL</sequence>
<dbReference type="Proteomes" id="UP000575469">
    <property type="component" value="Unassembled WGS sequence"/>
</dbReference>
<dbReference type="InterPro" id="IPR013766">
    <property type="entry name" value="Thioredoxin_domain"/>
</dbReference>
<keyword evidence="5 9" id="KW-0676">Redox-active center</keyword>
<dbReference type="GO" id="GO:0005829">
    <property type="term" value="C:cytosol"/>
    <property type="evidence" value="ECO:0007669"/>
    <property type="project" value="TreeGrafter"/>
</dbReference>
<dbReference type="KEGG" id="rin:ACS15_2178"/>
<feature type="active site" description="Nucleophile" evidence="8">
    <location>
        <position position="36"/>
    </location>
</feature>
<evidence type="ECO:0000256" key="5">
    <source>
        <dbReference type="ARBA" id="ARBA00023284"/>
    </source>
</evidence>
<dbReference type="PATRIC" id="fig|190721.6.peg.2153"/>
<dbReference type="GeneID" id="61526312"/>
<dbReference type="PANTHER" id="PTHR45663:SF11">
    <property type="entry name" value="GEO12009P1"/>
    <property type="match status" value="1"/>
</dbReference>
<feature type="domain" description="Thioredoxin" evidence="10">
    <location>
        <begin position="1"/>
        <end position="108"/>
    </location>
</feature>
<proteinExistence type="inferred from homology"/>
<dbReference type="InterPro" id="IPR005746">
    <property type="entry name" value="Thioredoxin"/>
</dbReference>
<evidence type="ECO:0000256" key="7">
    <source>
        <dbReference type="PIRNR" id="PIRNR000077"/>
    </source>
</evidence>
<dbReference type="Gene3D" id="3.40.30.10">
    <property type="entry name" value="Glutaredoxin"/>
    <property type="match status" value="1"/>
</dbReference>
<dbReference type="EMBL" id="JABBZM010000002">
    <property type="protein sequence ID" value="NMV36728.1"/>
    <property type="molecule type" value="Genomic_DNA"/>
</dbReference>
<evidence type="ECO:0000256" key="4">
    <source>
        <dbReference type="ARBA" id="ARBA00023157"/>
    </source>
</evidence>
<evidence type="ECO:0000313" key="16">
    <source>
        <dbReference type="Proteomes" id="UP000575469"/>
    </source>
</evidence>
<name>A0A191ZXC6_9RALS</name>
<evidence type="ECO:0000313" key="14">
    <source>
        <dbReference type="Proteomes" id="UP000077927"/>
    </source>
</evidence>
<feature type="site" description="Deprotonates C-terminal active site Cys" evidence="8">
    <location>
        <position position="27"/>
    </location>
</feature>
<dbReference type="Pfam" id="PF00085">
    <property type="entry name" value="Thioredoxin"/>
    <property type="match status" value="1"/>
</dbReference>
<keyword evidence="15" id="KW-1185">Reference proteome</keyword>
<dbReference type="PRINTS" id="PR00421">
    <property type="entry name" value="THIOREDOXIN"/>
</dbReference>
<dbReference type="AlphaFoldDB" id="A0A191ZXC6"/>
<feature type="active site" description="Nucleophile" evidence="8">
    <location>
        <position position="33"/>
    </location>
</feature>
<comment type="similarity">
    <text evidence="1 7">Belongs to the thioredoxin family.</text>
</comment>